<organism evidence="1 2">
    <name type="scientific">Punica granatum</name>
    <name type="common">Pomegranate</name>
    <dbReference type="NCBI Taxonomy" id="22663"/>
    <lineage>
        <taxon>Eukaryota</taxon>
        <taxon>Viridiplantae</taxon>
        <taxon>Streptophyta</taxon>
        <taxon>Embryophyta</taxon>
        <taxon>Tracheophyta</taxon>
        <taxon>Spermatophyta</taxon>
        <taxon>Magnoliopsida</taxon>
        <taxon>eudicotyledons</taxon>
        <taxon>Gunneridae</taxon>
        <taxon>Pentapetalae</taxon>
        <taxon>rosids</taxon>
        <taxon>malvids</taxon>
        <taxon>Myrtales</taxon>
        <taxon>Lythraceae</taxon>
        <taxon>Punica</taxon>
    </lineage>
</organism>
<dbReference type="Proteomes" id="UP000233551">
    <property type="component" value="Unassembled WGS sequence"/>
</dbReference>
<sequence>MATIAQARSSTTSGKVGYLAWEVLIGTRALPPLSAGFVENLCMRLTRATPTGVPTPVLSATWWGKGTSIGPRPFGVGTRPWARA</sequence>
<evidence type="ECO:0000313" key="2">
    <source>
        <dbReference type="Proteomes" id="UP000233551"/>
    </source>
</evidence>
<gene>
    <name evidence="1" type="ORF">CRG98_009082</name>
</gene>
<dbReference type="EMBL" id="PGOL01000438">
    <property type="protein sequence ID" value="PKI70577.1"/>
    <property type="molecule type" value="Genomic_DNA"/>
</dbReference>
<reference evidence="1 2" key="1">
    <citation type="submission" date="2017-11" db="EMBL/GenBank/DDBJ databases">
        <title>De-novo sequencing of pomegranate (Punica granatum L.) genome.</title>
        <authorList>
            <person name="Akparov Z."/>
            <person name="Amiraslanov A."/>
            <person name="Hajiyeva S."/>
            <person name="Abbasov M."/>
            <person name="Kaur K."/>
            <person name="Hamwieh A."/>
            <person name="Solovyev V."/>
            <person name="Salamov A."/>
            <person name="Braich B."/>
            <person name="Kosarev P."/>
            <person name="Mahmoud A."/>
            <person name="Hajiyev E."/>
            <person name="Babayeva S."/>
            <person name="Izzatullayeva V."/>
            <person name="Mammadov A."/>
            <person name="Mammadov A."/>
            <person name="Sharifova S."/>
            <person name="Ojaghi J."/>
            <person name="Eynullazada K."/>
            <person name="Bayramov B."/>
            <person name="Abdulazimova A."/>
            <person name="Shahmuradov I."/>
        </authorList>
    </citation>
    <scope>NUCLEOTIDE SEQUENCE [LARGE SCALE GENOMIC DNA]</scope>
    <source>
        <strain evidence="2">cv. AG2017</strain>
        <tissue evidence="1">Leaf</tissue>
    </source>
</reference>
<accession>A0A2I0KQ16</accession>
<keyword evidence="2" id="KW-1185">Reference proteome</keyword>
<comment type="caution">
    <text evidence="1">The sequence shown here is derived from an EMBL/GenBank/DDBJ whole genome shotgun (WGS) entry which is preliminary data.</text>
</comment>
<protein>
    <submittedName>
        <fullName evidence="1">Uncharacterized protein</fullName>
    </submittedName>
</protein>
<proteinExistence type="predicted"/>
<name>A0A2I0KQ16_PUNGR</name>
<dbReference type="AlphaFoldDB" id="A0A2I0KQ16"/>
<evidence type="ECO:0000313" key="1">
    <source>
        <dbReference type="EMBL" id="PKI70577.1"/>
    </source>
</evidence>